<accession>A0ABV6EFV5</accession>
<dbReference type="EMBL" id="JBHLXG010000016">
    <property type="protein sequence ID" value="MFC0227877.1"/>
    <property type="molecule type" value="Genomic_DNA"/>
</dbReference>
<comment type="caution">
    <text evidence="1">The sequence shown here is derived from an EMBL/GenBank/DDBJ whole genome shotgun (WGS) entry which is preliminary data.</text>
</comment>
<dbReference type="Proteomes" id="UP001589792">
    <property type="component" value="Unassembled WGS sequence"/>
</dbReference>
<reference evidence="1 2" key="1">
    <citation type="submission" date="2024-09" db="EMBL/GenBank/DDBJ databases">
        <authorList>
            <person name="Sun Q."/>
            <person name="Mori K."/>
        </authorList>
    </citation>
    <scope>NUCLEOTIDE SEQUENCE [LARGE SCALE GENOMIC DNA]</scope>
    <source>
        <strain evidence="1 2">CCM 8626</strain>
    </source>
</reference>
<sequence>MTRNIFFIFFLTLSFIPSVIAGDRGYYLFAWGNESGKEYLRHYRNDSRVYKENEPCWNQRYGGSIAAVYSNVYPTGMTDALINSFLAGNNNTITRIRKSLRDFGDDQISSSHGFDGMIIVNKEGNVIEIVTITVKGEKYLHKRRFVVNNDAYRSFDKQLCEALAPIDNYFSP</sequence>
<gene>
    <name evidence="1" type="ORF">ACFFJ3_15455</name>
</gene>
<keyword evidence="2" id="KW-1185">Reference proteome</keyword>
<evidence type="ECO:0000313" key="2">
    <source>
        <dbReference type="Proteomes" id="UP001589792"/>
    </source>
</evidence>
<proteinExistence type="predicted"/>
<dbReference type="RefSeq" id="WP_380676919.1">
    <property type="nucleotide sequence ID" value="NZ_CP173186.1"/>
</dbReference>
<name>A0ABV6EFV5_9GAMM</name>
<organism evidence="1 2">
    <name type="scientific">Serratia aquatilis</name>
    <dbReference type="NCBI Taxonomy" id="1737515"/>
    <lineage>
        <taxon>Bacteria</taxon>
        <taxon>Pseudomonadati</taxon>
        <taxon>Pseudomonadota</taxon>
        <taxon>Gammaproteobacteria</taxon>
        <taxon>Enterobacterales</taxon>
        <taxon>Yersiniaceae</taxon>
        <taxon>Serratia</taxon>
    </lineage>
</organism>
<evidence type="ECO:0000313" key="1">
    <source>
        <dbReference type="EMBL" id="MFC0227877.1"/>
    </source>
</evidence>
<protein>
    <submittedName>
        <fullName evidence="1">Uncharacterized protein</fullName>
    </submittedName>
</protein>